<keyword evidence="2" id="KW-1185">Reference proteome</keyword>
<evidence type="ECO:0000313" key="1">
    <source>
        <dbReference type="EMBL" id="ACL73523.1"/>
    </source>
</evidence>
<protein>
    <recommendedName>
        <fullName evidence="3">SEC-C motif domain protein</fullName>
    </recommendedName>
</protein>
<dbReference type="KEGG" id="tgr:Tgr7_2445"/>
<dbReference type="PANTHER" id="PTHR33747">
    <property type="entry name" value="UPF0225 PROTEIN SCO1677"/>
    <property type="match status" value="1"/>
</dbReference>
<dbReference type="HOGENOM" id="CLU_890971_0_0_6"/>
<evidence type="ECO:0008006" key="3">
    <source>
        <dbReference type="Google" id="ProtNLM"/>
    </source>
</evidence>
<gene>
    <name evidence="1" type="ordered locus">Tgr7_2445</name>
</gene>
<dbReference type="RefSeq" id="WP_012638998.1">
    <property type="nucleotide sequence ID" value="NC_011901.1"/>
</dbReference>
<dbReference type="STRING" id="396588.Tgr7_2445"/>
<dbReference type="eggNOG" id="COG3012">
    <property type="taxonomic scope" value="Bacteria"/>
</dbReference>
<accession>B8GLG8</accession>
<dbReference type="SUPFAM" id="SSF103642">
    <property type="entry name" value="Sec-C motif"/>
    <property type="match status" value="1"/>
</dbReference>
<dbReference type="AlphaFoldDB" id="B8GLG8"/>
<dbReference type="Pfam" id="PF02810">
    <property type="entry name" value="SEC-C"/>
    <property type="match status" value="1"/>
</dbReference>
<dbReference type="Proteomes" id="UP000002383">
    <property type="component" value="Chromosome"/>
</dbReference>
<evidence type="ECO:0000313" key="2">
    <source>
        <dbReference type="Proteomes" id="UP000002383"/>
    </source>
</evidence>
<name>B8GLG8_THISH</name>
<dbReference type="InterPro" id="IPR004027">
    <property type="entry name" value="SEC_C_motif"/>
</dbReference>
<sequence length="318" mass="36417">MTAELNYVELPTYEDETLAALDPPRLVALLVCDQDRVPLNLIDACVAHGDGILEALLEAMGEPYPIEEGEDGLWWLSYHAAMIAGRLPSREAGTFLIDLMHRLEATGDENMMEWLTGYWPTLFANKPEDLAEPLRVLAEHCGYDLYTRTNAADTVLSLHAREDAARLEEAIDWLAGIVADEEQDWSTRLCLCSTLLDFPRERHRPLIESLERRQEGFGKHFDQRDIERAYGAGADAPDWERFRDPWAFYRPAAISKRQLRWAEEARRRRRRQDLLGPSVWTDVEPYIRSEPKTGRNDPCPCGSGRKYKKCCLVRQGLS</sequence>
<organism evidence="1 2">
    <name type="scientific">Thioalkalivibrio sulfidiphilus (strain HL-EbGR7)</name>
    <dbReference type="NCBI Taxonomy" id="396588"/>
    <lineage>
        <taxon>Bacteria</taxon>
        <taxon>Pseudomonadati</taxon>
        <taxon>Pseudomonadota</taxon>
        <taxon>Gammaproteobacteria</taxon>
        <taxon>Chromatiales</taxon>
        <taxon>Ectothiorhodospiraceae</taxon>
        <taxon>Thioalkalivibrio</taxon>
    </lineage>
</organism>
<proteinExistence type="predicted"/>
<dbReference type="EMBL" id="CP001339">
    <property type="protein sequence ID" value="ACL73523.1"/>
    <property type="molecule type" value="Genomic_DNA"/>
</dbReference>
<dbReference type="Gene3D" id="3.10.450.50">
    <property type="match status" value="1"/>
</dbReference>
<dbReference type="PANTHER" id="PTHR33747:SF1">
    <property type="entry name" value="ADENYLATE CYCLASE-ASSOCIATED CAP C-TERMINAL DOMAIN-CONTAINING PROTEIN"/>
    <property type="match status" value="1"/>
</dbReference>
<reference evidence="1 2" key="1">
    <citation type="journal article" date="2011" name="Stand. Genomic Sci.">
        <title>Complete genome sequence of 'Thioalkalivibrio sulfidophilus' HL-EbGr7.</title>
        <authorList>
            <person name="Muyzer G."/>
            <person name="Sorokin D.Y."/>
            <person name="Mavromatis K."/>
            <person name="Lapidus A."/>
            <person name="Clum A."/>
            <person name="Ivanova N."/>
            <person name="Pati A."/>
            <person name="d'Haeseleer P."/>
            <person name="Woyke T."/>
            <person name="Kyrpides N.C."/>
        </authorList>
    </citation>
    <scope>NUCLEOTIDE SEQUENCE [LARGE SCALE GENOMIC DNA]</scope>
    <source>
        <strain evidence="1 2">HL-EbGR7</strain>
    </source>
</reference>